<sequence>MAEEQKSLAFTFQKKKVVQKVAVNVEERKDAGQLITGFDGTKAQVVGGDASSDGKTYVIPKLENTFKTGVGPKKFTPTFKPPSNDAVKVADGEDKFVQAASTVPVITEYGLHLRDVKSEDRAQGAGPGGASTTAAVLEERAYREAVEELPDVADVEAYEAMPIEEFGRAMLRGMGWEDGMGVGRNRKKVDAIEYVRRPERLGLGAQPVKLGEDPSKTVKMGDKPRKQDLVLAPDANGRQRNVRTLDEQLVPRSAVLPGPQPSKAMRVISGPHAGLACTVLEALPRAEGQPERWRVRLAASDVDVEVAAAELGEKWEREPAQRQGAGTANGANGAGGSDPGPWERSGSADKERGADRERERRSREGRDEELEEAGPRSRHGEGEERDGGRGGSRGHERDGQRDAESRRDRDAAREDDRERERDDGGGKRKHRDRDDGEEGRHSKKHHKREKRDKHEKKEKRDKHGKKERRHKGASSSGSEDEEGGSGREEEQRRGPTWLFPSIQVRIVDKRVRGGKLYLKKGRVVDVHPGGSADVHVDDTGDVLRLAESSLETVVPKHEGAAVLVVAGPHRGARGRLLQASVSAGAAAVQLAADFTIVRLMLDDVAGFLGEVDDD</sequence>
<protein>
    <recommendedName>
        <fullName evidence="5">G-patch domain-containing protein</fullName>
    </recommendedName>
</protein>
<dbReference type="SMART" id="SM00443">
    <property type="entry name" value="G_patch"/>
    <property type="match status" value="1"/>
</dbReference>
<dbReference type="OrthoDB" id="5577072at2759"/>
<evidence type="ECO:0000256" key="3">
    <source>
        <dbReference type="ARBA" id="ARBA00023242"/>
    </source>
</evidence>
<dbReference type="Gene3D" id="2.30.30.140">
    <property type="match status" value="1"/>
</dbReference>
<dbReference type="STRING" id="33097.A0A150GAV2"/>
<dbReference type="GO" id="GO:0005681">
    <property type="term" value="C:spliceosomal complex"/>
    <property type="evidence" value="ECO:0007669"/>
    <property type="project" value="TreeGrafter"/>
</dbReference>
<keyword evidence="7" id="KW-1185">Reference proteome</keyword>
<reference evidence="7" key="1">
    <citation type="journal article" date="2016" name="Nat. Commun.">
        <title>The Gonium pectorale genome demonstrates co-option of cell cycle regulation during the evolution of multicellularity.</title>
        <authorList>
            <person name="Hanschen E.R."/>
            <person name="Marriage T.N."/>
            <person name="Ferris P.J."/>
            <person name="Hamaji T."/>
            <person name="Toyoda A."/>
            <person name="Fujiyama A."/>
            <person name="Neme R."/>
            <person name="Noguchi H."/>
            <person name="Minakuchi Y."/>
            <person name="Suzuki M."/>
            <person name="Kawai-Toyooka H."/>
            <person name="Smith D.R."/>
            <person name="Sparks H."/>
            <person name="Anderson J."/>
            <person name="Bakaric R."/>
            <person name="Luria V."/>
            <person name="Karger A."/>
            <person name="Kirschner M.W."/>
            <person name="Durand P.M."/>
            <person name="Michod R.E."/>
            <person name="Nozaki H."/>
            <person name="Olson B.J."/>
        </authorList>
    </citation>
    <scope>NUCLEOTIDE SEQUENCE [LARGE SCALE GENOMIC DNA]</scope>
    <source>
        <strain evidence="7">NIES-2863</strain>
    </source>
</reference>
<dbReference type="GO" id="GO:0000398">
    <property type="term" value="P:mRNA splicing, via spliceosome"/>
    <property type="evidence" value="ECO:0007669"/>
    <property type="project" value="InterPro"/>
</dbReference>
<evidence type="ECO:0000259" key="5">
    <source>
        <dbReference type="PROSITE" id="PS50174"/>
    </source>
</evidence>
<dbReference type="SMART" id="SM00739">
    <property type="entry name" value="KOW"/>
    <property type="match status" value="2"/>
</dbReference>
<proteinExistence type="inferred from homology"/>
<comment type="subcellular location">
    <subcellularLocation>
        <location evidence="1">Nucleus</location>
    </subcellularLocation>
</comment>
<feature type="compositionally biased region" description="Basic residues" evidence="4">
    <location>
        <begin position="441"/>
        <end position="472"/>
    </location>
</feature>
<evidence type="ECO:0000313" key="7">
    <source>
        <dbReference type="Proteomes" id="UP000075714"/>
    </source>
</evidence>
<accession>A0A150GAV2</accession>
<dbReference type="PANTHER" id="PTHR15818">
    <property type="entry name" value="G PATCH AND KOW-CONTAINING"/>
    <property type="match status" value="1"/>
</dbReference>
<feature type="compositionally biased region" description="Basic and acidic residues" evidence="4">
    <location>
        <begin position="346"/>
        <end position="366"/>
    </location>
</feature>
<dbReference type="InterPro" id="IPR045166">
    <property type="entry name" value="Spp2-like"/>
</dbReference>
<dbReference type="InterPro" id="IPR026822">
    <property type="entry name" value="Spp2/MOS2_G-patch"/>
</dbReference>
<dbReference type="Pfam" id="PF25088">
    <property type="entry name" value="GPKOW_C"/>
    <property type="match status" value="1"/>
</dbReference>
<gene>
    <name evidence="6" type="ORF">GPECTOR_39g442</name>
</gene>
<comment type="caution">
    <text evidence="6">The sequence shown here is derived from an EMBL/GenBank/DDBJ whole genome shotgun (WGS) entry which is preliminary data.</text>
</comment>
<dbReference type="Proteomes" id="UP000075714">
    <property type="component" value="Unassembled WGS sequence"/>
</dbReference>
<comment type="similarity">
    <text evidence="2">Belongs to the MOS2 family.</text>
</comment>
<feature type="compositionally biased region" description="Basic and acidic residues" evidence="4">
    <location>
        <begin position="373"/>
        <end position="440"/>
    </location>
</feature>
<dbReference type="EMBL" id="LSYV01000040">
    <property type="protein sequence ID" value="KXZ46948.1"/>
    <property type="molecule type" value="Genomic_DNA"/>
</dbReference>
<dbReference type="PROSITE" id="PS50174">
    <property type="entry name" value="G_PATCH"/>
    <property type="match status" value="1"/>
</dbReference>
<feature type="compositionally biased region" description="Basic and acidic residues" evidence="4">
    <location>
        <begin position="484"/>
        <end position="493"/>
    </location>
</feature>
<dbReference type="InterPro" id="IPR000467">
    <property type="entry name" value="G_patch_dom"/>
</dbReference>
<evidence type="ECO:0000256" key="1">
    <source>
        <dbReference type="ARBA" id="ARBA00004123"/>
    </source>
</evidence>
<feature type="region of interest" description="Disordered" evidence="4">
    <location>
        <begin position="313"/>
        <end position="496"/>
    </location>
</feature>
<keyword evidence="3" id="KW-0539">Nucleus</keyword>
<evidence type="ECO:0000256" key="2">
    <source>
        <dbReference type="ARBA" id="ARBA00010966"/>
    </source>
</evidence>
<dbReference type="GO" id="GO:0003676">
    <property type="term" value="F:nucleic acid binding"/>
    <property type="evidence" value="ECO:0007669"/>
    <property type="project" value="InterPro"/>
</dbReference>
<dbReference type="AlphaFoldDB" id="A0A150GAV2"/>
<name>A0A150GAV2_GONPE</name>
<feature type="domain" description="G-patch" evidence="5">
    <location>
        <begin position="163"/>
        <end position="192"/>
    </location>
</feature>
<dbReference type="PANTHER" id="PTHR15818:SF2">
    <property type="entry name" value="G-PATCH DOMAIN AND KOW MOTIFS-CONTAINING PROTEIN"/>
    <property type="match status" value="1"/>
</dbReference>
<dbReference type="InterPro" id="IPR005824">
    <property type="entry name" value="KOW"/>
</dbReference>
<dbReference type="Pfam" id="PF12656">
    <property type="entry name" value="G-patch_2"/>
    <property type="match status" value="1"/>
</dbReference>
<evidence type="ECO:0000256" key="4">
    <source>
        <dbReference type="SAM" id="MobiDB-lite"/>
    </source>
</evidence>
<organism evidence="6 7">
    <name type="scientific">Gonium pectorale</name>
    <name type="common">Green alga</name>
    <dbReference type="NCBI Taxonomy" id="33097"/>
    <lineage>
        <taxon>Eukaryota</taxon>
        <taxon>Viridiplantae</taxon>
        <taxon>Chlorophyta</taxon>
        <taxon>core chlorophytes</taxon>
        <taxon>Chlorophyceae</taxon>
        <taxon>CS clade</taxon>
        <taxon>Chlamydomonadales</taxon>
        <taxon>Volvocaceae</taxon>
        <taxon>Gonium</taxon>
    </lineage>
</organism>
<evidence type="ECO:0000313" key="6">
    <source>
        <dbReference type="EMBL" id="KXZ46948.1"/>
    </source>
</evidence>